<evidence type="ECO:0000313" key="2">
    <source>
        <dbReference type="EMBL" id="MBK0391652.1"/>
    </source>
</evidence>
<keyword evidence="2" id="KW-0946">Virion</keyword>
<evidence type="ECO:0000259" key="1">
    <source>
        <dbReference type="Pfam" id="PF05229"/>
    </source>
</evidence>
<dbReference type="Proteomes" id="UP000617041">
    <property type="component" value="Unassembled WGS sequence"/>
</dbReference>
<comment type="caution">
    <text evidence="2">The sequence shown here is derived from an EMBL/GenBank/DDBJ whole genome shotgun (WGS) entry which is preliminary data.</text>
</comment>
<proteinExistence type="predicted"/>
<gene>
    <name evidence="2" type="ORF">I8E28_03535</name>
</gene>
<protein>
    <submittedName>
        <fullName evidence="2">Spore coat protein U domain-containing protein</fullName>
    </submittedName>
</protein>
<evidence type="ECO:0000313" key="3">
    <source>
        <dbReference type="Proteomes" id="UP000617041"/>
    </source>
</evidence>
<sequence length="130" mass="13459">MGLNFGVYDPFATVARDTQASVGLTCSRVGGPQNNTITLALSAGAHGTSTADRRLAGSGVPTTISYNLYRDSGRTFIWGNTPGVDAATELISVPNNGSASTTVVIYGRIPANQDVYVGSYADQVTLTVTP</sequence>
<dbReference type="InterPro" id="IPR053167">
    <property type="entry name" value="Spore_coat_component"/>
</dbReference>
<feature type="domain" description="Spore coat protein U/FanG" evidence="1">
    <location>
        <begin position="3"/>
        <end position="127"/>
    </location>
</feature>
<dbReference type="EMBL" id="JAEDAO010000001">
    <property type="protein sequence ID" value="MBK0391652.1"/>
    <property type="molecule type" value="Genomic_DNA"/>
</dbReference>
<dbReference type="Pfam" id="PF05229">
    <property type="entry name" value="SCPU"/>
    <property type="match status" value="1"/>
</dbReference>
<dbReference type="InterPro" id="IPR007893">
    <property type="entry name" value="Spore_coat_U/FanG"/>
</dbReference>
<dbReference type="AlphaFoldDB" id="A0A934PZ03"/>
<keyword evidence="2" id="KW-0167">Capsid protein</keyword>
<organism evidence="2 3">
    <name type="scientific">Ramlibacter algicola</name>
    <dbReference type="NCBI Taxonomy" id="2795217"/>
    <lineage>
        <taxon>Bacteria</taxon>
        <taxon>Pseudomonadati</taxon>
        <taxon>Pseudomonadota</taxon>
        <taxon>Betaproteobacteria</taxon>
        <taxon>Burkholderiales</taxon>
        <taxon>Comamonadaceae</taxon>
        <taxon>Ramlibacter</taxon>
    </lineage>
</organism>
<dbReference type="SMART" id="SM00972">
    <property type="entry name" value="SCPU"/>
    <property type="match status" value="1"/>
</dbReference>
<name>A0A934PZ03_9BURK</name>
<accession>A0A934PZ03</accession>
<keyword evidence="3" id="KW-1185">Reference proteome</keyword>
<reference evidence="2" key="1">
    <citation type="submission" date="2020-12" db="EMBL/GenBank/DDBJ databases">
        <title>Ramlibacter sp. nov., isolated from a freshwater alga, Cryptomonas.</title>
        <authorList>
            <person name="Kim H.M."/>
            <person name="Jeon C.O."/>
        </authorList>
    </citation>
    <scope>NUCLEOTIDE SEQUENCE</scope>
    <source>
        <strain evidence="2">CrO1</strain>
    </source>
</reference>
<dbReference type="PANTHER" id="PTHR37089">
    <property type="entry name" value="PROTEIN U-RELATED"/>
    <property type="match status" value="1"/>
</dbReference>